<keyword evidence="3" id="KW-1185">Reference proteome</keyword>
<reference evidence="2 3" key="1">
    <citation type="submission" date="2020-10" db="EMBL/GenBank/DDBJ databases">
        <title>Draft genome of Ramlibacter aquaticus LMG 30558.</title>
        <authorList>
            <person name="Props R."/>
        </authorList>
    </citation>
    <scope>NUCLEOTIDE SEQUENCE [LARGE SCALE GENOMIC DNA]</scope>
    <source>
        <strain evidence="2 3">LMG 30558</strain>
    </source>
</reference>
<protein>
    <submittedName>
        <fullName evidence="2">Uncharacterized protein</fullName>
    </submittedName>
</protein>
<dbReference type="EMBL" id="JADDOJ010000017">
    <property type="protein sequence ID" value="MBE7940151.1"/>
    <property type="molecule type" value="Genomic_DNA"/>
</dbReference>
<feature type="chain" id="PRO_5046423329" evidence="1">
    <location>
        <begin position="24"/>
        <end position="153"/>
    </location>
</feature>
<evidence type="ECO:0000256" key="1">
    <source>
        <dbReference type="SAM" id="SignalP"/>
    </source>
</evidence>
<accession>A0ABR9SCR5</accession>
<comment type="caution">
    <text evidence="2">The sequence shown here is derived from an EMBL/GenBank/DDBJ whole genome shotgun (WGS) entry which is preliminary data.</text>
</comment>
<dbReference type="RefSeq" id="WP_193779696.1">
    <property type="nucleotide sequence ID" value="NZ_JADDOJ010000017.1"/>
</dbReference>
<dbReference type="Proteomes" id="UP000715965">
    <property type="component" value="Unassembled WGS sequence"/>
</dbReference>
<feature type="signal peptide" evidence="1">
    <location>
        <begin position="1"/>
        <end position="23"/>
    </location>
</feature>
<evidence type="ECO:0000313" key="3">
    <source>
        <dbReference type="Proteomes" id="UP000715965"/>
    </source>
</evidence>
<organism evidence="2 3">
    <name type="scientific">Ramlibacter aquaticus</name>
    <dbReference type="NCBI Taxonomy" id="2780094"/>
    <lineage>
        <taxon>Bacteria</taxon>
        <taxon>Pseudomonadati</taxon>
        <taxon>Pseudomonadota</taxon>
        <taxon>Betaproteobacteria</taxon>
        <taxon>Burkholderiales</taxon>
        <taxon>Comamonadaceae</taxon>
        <taxon>Ramlibacter</taxon>
    </lineage>
</organism>
<proteinExistence type="predicted"/>
<evidence type="ECO:0000313" key="2">
    <source>
        <dbReference type="EMBL" id="MBE7940151.1"/>
    </source>
</evidence>
<gene>
    <name evidence="2" type="ORF">IM725_06165</name>
</gene>
<name>A0ABR9SCR5_9BURK</name>
<sequence>MRPLSLPFVLFFACCAAAPATRAASFGITDLTSDLQQPCVTFHSSASSGERIKVVLLPSQKVVGARITERIQECGSDQEKGFAYKLEIDEALDQERALIAVRGRVPPTMTFKECATSESLHLTAWVKGRRVWHGYYYLGYDVAPDCQPEEVKQ</sequence>
<keyword evidence="1" id="KW-0732">Signal</keyword>